<name>A0AC34Q6R4_9BILA</name>
<reference evidence="2" key="1">
    <citation type="submission" date="2022-11" db="UniProtKB">
        <authorList>
            <consortium name="WormBaseParasite"/>
        </authorList>
    </citation>
    <scope>IDENTIFICATION</scope>
</reference>
<dbReference type="WBParaSite" id="JU765_v2.g13510.t1">
    <property type="protein sequence ID" value="JU765_v2.g13510.t1"/>
    <property type="gene ID" value="JU765_v2.g13510"/>
</dbReference>
<sequence length="252" mass="28308">MIHFIYLTFCTMIELKTLSAPVDDIYATQPNVLTFWESDNLGMGTLYLTAHTVTWMNEENKGFILTYPAIAVHAASGSNEQFNDPSLFLLVDVSKTDILIHPDEDEQNDDDEEFKTASIRFVPEDSGSISHLYQTMNTCQELNPDPKDEMDSSTDDEEEDDVEFHGQGDGQWYTAENIHEFTGLNEEGMANLARIMGQDGDGPWYTAENIHEFTGLNEEGMANLARIMGQDGQDASKHSQNNGHHDEPMDEA</sequence>
<protein>
    <submittedName>
        <fullName evidence="2">Methylosome subunit pICln</fullName>
    </submittedName>
</protein>
<accession>A0AC34Q6R4</accession>
<dbReference type="Proteomes" id="UP000887576">
    <property type="component" value="Unplaced"/>
</dbReference>
<organism evidence="1 2">
    <name type="scientific">Panagrolaimus sp. JU765</name>
    <dbReference type="NCBI Taxonomy" id="591449"/>
    <lineage>
        <taxon>Eukaryota</taxon>
        <taxon>Metazoa</taxon>
        <taxon>Ecdysozoa</taxon>
        <taxon>Nematoda</taxon>
        <taxon>Chromadorea</taxon>
        <taxon>Rhabditida</taxon>
        <taxon>Tylenchina</taxon>
        <taxon>Panagrolaimomorpha</taxon>
        <taxon>Panagrolaimoidea</taxon>
        <taxon>Panagrolaimidae</taxon>
        <taxon>Panagrolaimus</taxon>
    </lineage>
</organism>
<proteinExistence type="predicted"/>
<evidence type="ECO:0000313" key="1">
    <source>
        <dbReference type="Proteomes" id="UP000887576"/>
    </source>
</evidence>
<evidence type="ECO:0000313" key="2">
    <source>
        <dbReference type="WBParaSite" id="JU765_v2.g13510.t1"/>
    </source>
</evidence>